<accession>A0A2G4F5L3</accession>
<protein>
    <submittedName>
        <fullName evidence="1">DUF4058 domain-containing protein</fullName>
    </submittedName>
</protein>
<keyword evidence="2" id="KW-1185">Reference proteome</keyword>
<organism evidence="1 2">
    <name type="scientific">Tychonema bourrellyi FEM_GT703</name>
    <dbReference type="NCBI Taxonomy" id="2040638"/>
    <lineage>
        <taxon>Bacteria</taxon>
        <taxon>Bacillati</taxon>
        <taxon>Cyanobacteriota</taxon>
        <taxon>Cyanophyceae</taxon>
        <taxon>Oscillatoriophycideae</taxon>
        <taxon>Oscillatoriales</taxon>
        <taxon>Microcoleaceae</taxon>
        <taxon>Tychonema</taxon>
    </lineage>
</organism>
<dbReference type="AlphaFoldDB" id="A0A2G4F5L3"/>
<dbReference type="RefSeq" id="WP_096828754.1">
    <property type="nucleotide sequence ID" value="NZ_NXIB02000006.1"/>
</dbReference>
<dbReference type="InterPro" id="IPR025132">
    <property type="entry name" value="DUF4058"/>
</dbReference>
<proteinExistence type="predicted"/>
<dbReference type="Pfam" id="PF13267">
    <property type="entry name" value="DUF4058"/>
    <property type="match status" value="1"/>
</dbReference>
<dbReference type="Proteomes" id="UP000226442">
    <property type="component" value="Unassembled WGS sequence"/>
</dbReference>
<reference evidence="1" key="1">
    <citation type="submission" date="2017-10" db="EMBL/GenBank/DDBJ databases">
        <title>Draft genome sequence of the planktic cyanobacteria Tychonema bourrellyi isolated from alpine lentic freshwater.</title>
        <authorList>
            <person name="Tett A."/>
            <person name="Armanini F."/>
            <person name="Asnicar F."/>
            <person name="Boscaini A."/>
            <person name="Pasolli E."/>
            <person name="Zolfo M."/>
            <person name="Donati C."/>
            <person name="Salmaso N."/>
            <person name="Segata N."/>
        </authorList>
    </citation>
    <scope>NUCLEOTIDE SEQUENCE</scope>
    <source>
        <strain evidence="1">FEM_GT703</strain>
    </source>
</reference>
<dbReference type="OrthoDB" id="517639at2"/>
<sequence length="260" mass="29044">MPSPFPGMNPYLEQPEFWSEVHSRAIVAIAIAIEPELNPNYRVAVEKRIYLSASSELVGIPDISLVSKQSNPNPSVSGTATLTRSKPIPVQLPLPETVKESYLEIREMPSDRVITVIEVLSPKNKTAGEGRNAYETKRQQVLGSRTNLVEIDLLRSGKPMPILGVTDRTDYRILVSRGSQLPQAELYAFSVRDVMPCLRVPLQPSDAEPELDLQAILMSVYNQARFDLAIDYCQEPRPPLKAADREWADNLLRQLGVRSP</sequence>
<name>A0A2G4F5L3_9CYAN</name>
<evidence type="ECO:0000313" key="2">
    <source>
        <dbReference type="Proteomes" id="UP000226442"/>
    </source>
</evidence>
<gene>
    <name evidence="1" type="ORF">CP500_002000</name>
</gene>
<dbReference type="EMBL" id="NXIB02000006">
    <property type="protein sequence ID" value="PHX57074.1"/>
    <property type="molecule type" value="Genomic_DNA"/>
</dbReference>
<comment type="caution">
    <text evidence="1">The sequence shown here is derived from an EMBL/GenBank/DDBJ whole genome shotgun (WGS) entry which is preliminary data.</text>
</comment>
<evidence type="ECO:0000313" key="1">
    <source>
        <dbReference type="EMBL" id="PHX57074.1"/>
    </source>
</evidence>